<protein>
    <submittedName>
        <fullName evidence="1">Uncharacterized protein</fullName>
    </submittedName>
</protein>
<reference evidence="1" key="1">
    <citation type="submission" date="2014-11" db="EMBL/GenBank/DDBJ databases">
        <authorList>
            <person name="Amaro Gonzalez C."/>
        </authorList>
    </citation>
    <scope>NUCLEOTIDE SEQUENCE</scope>
</reference>
<organism evidence="1">
    <name type="scientific">Anguilla anguilla</name>
    <name type="common">European freshwater eel</name>
    <name type="synonym">Muraena anguilla</name>
    <dbReference type="NCBI Taxonomy" id="7936"/>
    <lineage>
        <taxon>Eukaryota</taxon>
        <taxon>Metazoa</taxon>
        <taxon>Chordata</taxon>
        <taxon>Craniata</taxon>
        <taxon>Vertebrata</taxon>
        <taxon>Euteleostomi</taxon>
        <taxon>Actinopterygii</taxon>
        <taxon>Neopterygii</taxon>
        <taxon>Teleostei</taxon>
        <taxon>Anguilliformes</taxon>
        <taxon>Anguillidae</taxon>
        <taxon>Anguilla</taxon>
    </lineage>
</organism>
<reference evidence="1" key="2">
    <citation type="journal article" date="2015" name="Fish Shellfish Immunol.">
        <title>Early steps in the European eel (Anguilla anguilla)-Vibrio vulnificus interaction in the gills: Role of the RtxA13 toxin.</title>
        <authorList>
            <person name="Callol A."/>
            <person name="Pajuelo D."/>
            <person name="Ebbesson L."/>
            <person name="Teles M."/>
            <person name="MacKenzie S."/>
            <person name="Amaro C."/>
        </authorList>
    </citation>
    <scope>NUCLEOTIDE SEQUENCE</scope>
</reference>
<evidence type="ECO:0000313" key="1">
    <source>
        <dbReference type="EMBL" id="JAH23441.1"/>
    </source>
</evidence>
<dbReference type="EMBL" id="GBXM01085136">
    <property type="protein sequence ID" value="JAH23441.1"/>
    <property type="molecule type" value="Transcribed_RNA"/>
</dbReference>
<dbReference type="AlphaFoldDB" id="A0A0E9R2Q4"/>
<sequence>MLPNAPLQNVCLFIHLFIYCNEREGLLVFFFFGSDIGQGDACFAIKV</sequence>
<accession>A0A0E9R2Q4</accession>
<name>A0A0E9R2Q4_ANGAN</name>
<proteinExistence type="predicted"/>